<feature type="non-terminal residue" evidence="1">
    <location>
        <position position="330"/>
    </location>
</feature>
<comment type="caution">
    <text evidence="1">The sequence shown here is derived from an EMBL/GenBank/DDBJ whole genome shotgun (WGS) entry which is preliminary data.</text>
</comment>
<dbReference type="Proteomes" id="UP000654075">
    <property type="component" value="Unassembled WGS sequence"/>
</dbReference>
<evidence type="ECO:0000313" key="2">
    <source>
        <dbReference type="Proteomes" id="UP000654075"/>
    </source>
</evidence>
<name>A0A813HWA4_POLGL</name>
<dbReference type="EMBL" id="CAJNNV010033175">
    <property type="protein sequence ID" value="CAE8642578.1"/>
    <property type="molecule type" value="Genomic_DNA"/>
</dbReference>
<organism evidence="1 2">
    <name type="scientific">Polarella glacialis</name>
    <name type="common">Dinoflagellate</name>
    <dbReference type="NCBI Taxonomy" id="89957"/>
    <lineage>
        <taxon>Eukaryota</taxon>
        <taxon>Sar</taxon>
        <taxon>Alveolata</taxon>
        <taxon>Dinophyceae</taxon>
        <taxon>Suessiales</taxon>
        <taxon>Suessiaceae</taxon>
        <taxon>Polarella</taxon>
    </lineage>
</organism>
<proteinExistence type="predicted"/>
<gene>
    <name evidence="1" type="ORF">PGLA1383_LOCUS57045</name>
</gene>
<sequence length="330" mass="36992">PYLSCGKPPAGGWSACWKGPRPKEGCRKRAFRKKSCASHCAWWKVAAAWQRGQRKAMRLLQLWYRLSTIYVTTPQAAHGCRSWSGKVFSGVLWLPRPSENFRRVPSFGIATGSIAPACISSRTMAHNEVLLPIRIQKVSDRVTVLNAMLSGLLSLSELLRRNYSTGMTCLTEMVQEEHELGLDLRDEEAEPCLQLPHDFDPQGRLLPTARFITTPVKVMEGDSMEEACQELFAKLFARCDLSLLPGNLVAVSNVWWCERILIRYNKMSKRIAKAFSSPSVADPRIGQVLMAHFKAKGPGGENAKSRTTKQARVLDVRHTGMVTLDFLKFS</sequence>
<accession>A0A813HWA4</accession>
<reference evidence="1" key="1">
    <citation type="submission" date="2021-02" db="EMBL/GenBank/DDBJ databases">
        <authorList>
            <person name="Dougan E. K."/>
            <person name="Rhodes N."/>
            <person name="Thang M."/>
            <person name="Chan C."/>
        </authorList>
    </citation>
    <scope>NUCLEOTIDE SEQUENCE</scope>
</reference>
<evidence type="ECO:0000313" key="1">
    <source>
        <dbReference type="EMBL" id="CAE8642578.1"/>
    </source>
</evidence>
<keyword evidence="2" id="KW-1185">Reference proteome</keyword>
<protein>
    <submittedName>
        <fullName evidence="1">Uncharacterized protein</fullName>
    </submittedName>
</protein>
<dbReference type="AlphaFoldDB" id="A0A813HWA4"/>